<dbReference type="GO" id="GO:0004113">
    <property type="term" value="F:2',3'-cyclic-nucleotide 3'-phosphodiesterase activity"/>
    <property type="evidence" value="ECO:0007669"/>
    <property type="project" value="InterPro"/>
</dbReference>
<dbReference type="Proteomes" id="UP000886335">
    <property type="component" value="Unassembled WGS sequence"/>
</dbReference>
<gene>
    <name evidence="2" type="primary">thpR</name>
    <name evidence="2" type="ORF">ENN50_00200</name>
</gene>
<evidence type="ECO:0000313" key="2">
    <source>
        <dbReference type="EMBL" id="HED30126.1"/>
    </source>
</evidence>
<reference evidence="2" key="1">
    <citation type="journal article" date="2020" name="mSystems">
        <title>Genome- and Community-Level Interaction Insights into Carbon Utilization and Element Cycling Functions of Hydrothermarchaeota in Hydrothermal Sediment.</title>
        <authorList>
            <person name="Zhou Z."/>
            <person name="Liu Y."/>
            <person name="Xu W."/>
            <person name="Pan J."/>
            <person name="Luo Z.H."/>
            <person name="Li M."/>
        </authorList>
    </citation>
    <scope>NUCLEOTIDE SEQUENCE [LARGE SCALE GENOMIC DNA]</scope>
    <source>
        <strain evidence="2">SpSt-1181</strain>
    </source>
</reference>
<dbReference type="Pfam" id="PF13563">
    <property type="entry name" value="2_5_RNA_ligase2"/>
    <property type="match status" value="1"/>
</dbReference>
<dbReference type="NCBIfam" id="TIGR02258">
    <property type="entry name" value="2_5_ligase"/>
    <property type="match status" value="1"/>
</dbReference>
<accession>A0A831SM17</accession>
<dbReference type="EMBL" id="DSBW01000006">
    <property type="protein sequence ID" value="HED30126.1"/>
    <property type="molecule type" value="Genomic_DNA"/>
</dbReference>
<dbReference type="Gene3D" id="3.90.1140.10">
    <property type="entry name" value="Cyclic phosphodiesterase"/>
    <property type="match status" value="1"/>
</dbReference>
<dbReference type="InterPro" id="IPR009097">
    <property type="entry name" value="Cyclic_Pdiesterase"/>
</dbReference>
<dbReference type="AlphaFoldDB" id="A0A831SM17"/>
<dbReference type="PANTHER" id="PTHR35561">
    <property type="entry name" value="RNA 2',3'-CYCLIC PHOSPHODIESTERASE"/>
    <property type="match status" value="1"/>
</dbReference>
<protein>
    <submittedName>
        <fullName evidence="2">RNA 2',3'-cyclic phosphodiesterase</fullName>
    </submittedName>
</protein>
<name>A0A831SM17_PROAE</name>
<comment type="caution">
    <text evidence="2">The sequence shown here is derived from an EMBL/GenBank/DDBJ whole genome shotgun (WGS) entry which is preliminary data.</text>
</comment>
<dbReference type="GO" id="GO:0008664">
    <property type="term" value="F:RNA 2',3'-cyclic 3'-phosphodiesterase activity"/>
    <property type="evidence" value="ECO:0007669"/>
    <property type="project" value="InterPro"/>
</dbReference>
<dbReference type="PANTHER" id="PTHR35561:SF1">
    <property type="entry name" value="RNA 2',3'-CYCLIC PHOSPHODIESTERASE"/>
    <property type="match status" value="1"/>
</dbReference>
<evidence type="ECO:0000256" key="1">
    <source>
        <dbReference type="ARBA" id="ARBA00022801"/>
    </source>
</evidence>
<keyword evidence="1" id="KW-0378">Hydrolase</keyword>
<dbReference type="SUPFAM" id="SSF55144">
    <property type="entry name" value="LigT-like"/>
    <property type="match status" value="1"/>
</dbReference>
<proteinExistence type="predicted"/>
<organism evidence="2">
    <name type="scientific">Prosthecochloris aestuarii</name>
    <dbReference type="NCBI Taxonomy" id="1102"/>
    <lineage>
        <taxon>Bacteria</taxon>
        <taxon>Pseudomonadati</taxon>
        <taxon>Chlorobiota</taxon>
        <taxon>Chlorobiia</taxon>
        <taxon>Chlorobiales</taxon>
        <taxon>Chlorobiaceae</taxon>
        <taxon>Prosthecochloris</taxon>
    </lineage>
</organism>
<sequence length="191" mass="22243">MASRRSVIVSKRVFIAIPAGDEVQKVLGDYRRMHRDLSVRWLRPDDLHVTLLAPWICDDIEKVCSLLGDVAEEFSPFEICFDRIAPGPERRRLRLIWASGTAPEELETLYRCIQDRFAAAETGQRRSLRMHVTFARGKDAVLRMVIPERYPPFADLCRRVCLYESCQHSSGARYRKLCCYEFCGERQQQCR</sequence>
<dbReference type="InterPro" id="IPR004175">
    <property type="entry name" value="RNA_CPDase"/>
</dbReference>